<accession>A0A2T2ND31</accession>
<dbReference type="EMBL" id="KZ678140">
    <property type="protein sequence ID" value="PSN63337.1"/>
    <property type="molecule type" value="Genomic_DNA"/>
</dbReference>
<dbReference type="Proteomes" id="UP000240883">
    <property type="component" value="Unassembled WGS sequence"/>
</dbReference>
<organism evidence="1 2">
    <name type="scientific">Corynespora cassiicola Philippines</name>
    <dbReference type="NCBI Taxonomy" id="1448308"/>
    <lineage>
        <taxon>Eukaryota</taxon>
        <taxon>Fungi</taxon>
        <taxon>Dikarya</taxon>
        <taxon>Ascomycota</taxon>
        <taxon>Pezizomycotina</taxon>
        <taxon>Dothideomycetes</taxon>
        <taxon>Pleosporomycetidae</taxon>
        <taxon>Pleosporales</taxon>
        <taxon>Corynesporascaceae</taxon>
        <taxon>Corynespora</taxon>
    </lineage>
</organism>
<protein>
    <submittedName>
        <fullName evidence="1">Uncharacterized protein</fullName>
    </submittedName>
</protein>
<reference evidence="1 2" key="1">
    <citation type="journal article" date="2018" name="Front. Microbiol.">
        <title>Genome-Wide Analysis of Corynespora cassiicola Leaf Fall Disease Putative Effectors.</title>
        <authorList>
            <person name="Lopez D."/>
            <person name="Ribeiro S."/>
            <person name="Label P."/>
            <person name="Fumanal B."/>
            <person name="Venisse J.S."/>
            <person name="Kohler A."/>
            <person name="de Oliveira R.R."/>
            <person name="Labutti K."/>
            <person name="Lipzen A."/>
            <person name="Lail K."/>
            <person name="Bauer D."/>
            <person name="Ohm R.A."/>
            <person name="Barry K.W."/>
            <person name="Spatafora J."/>
            <person name="Grigoriev I.V."/>
            <person name="Martin F.M."/>
            <person name="Pujade-Renaud V."/>
        </authorList>
    </citation>
    <scope>NUCLEOTIDE SEQUENCE [LARGE SCALE GENOMIC DNA]</scope>
    <source>
        <strain evidence="1 2">Philippines</strain>
    </source>
</reference>
<evidence type="ECO:0000313" key="1">
    <source>
        <dbReference type="EMBL" id="PSN63337.1"/>
    </source>
</evidence>
<keyword evidence="2" id="KW-1185">Reference proteome</keyword>
<proteinExistence type="predicted"/>
<name>A0A2T2ND31_CORCC</name>
<dbReference type="AlphaFoldDB" id="A0A2T2ND31"/>
<evidence type="ECO:0000313" key="2">
    <source>
        <dbReference type="Proteomes" id="UP000240883"/>
    </source>
</evidence>
<sequence length="294" mass="32918">MFKGVGCARLKQKLCMADCMRRENLHSQRDVARGWALTHSGLVNWPFVALDGSWRSRDAPLLSIGTSPLMPYEAESRFASLGGIGRKYRLVGSMVICREGLAVEKGKSARAFRCRIFCHCPFHVLLHLSSSMKTLRFIFFPHFSCVIEASTVERRRKSAKGDQKWRTSLNHPRYLASLEYSSVFKLRSPFGAENMVVHGLARRTFHIQSNCSSDTYSTSLEHSNPCRQRMARFPRLSIAYSMLDRGPNPIGCPFGISPSNTPLSLANQSQTHINEGTSPSHCKATVLGWCGSET</sequence>
<gene>
    <name evidence="1" type="ORF">BS50DRAFT_109737</name>
</gene>